<accession>A0A1V3IJ51</accession>
<dbReference type="STRING" id="1908260.BKK50_08815"/>
<dbReference type="AlphaFoldDB" id="A0A1V3IJ51"/>
<reference evidence="2 3" key="1">
    <citation type="submission" date="2016-10" db="EMBL/GenBank/DDBJ databases">
        <title>Rodentibacter gen. nov. and new species.</title>
        <authorList>
            <person name="Christensen H."/>
        </authorList>
    </citation>
    <scope>NUCLEOTIDE SEQUENCE [LARGE SCALE GENOMIC DNA]</scope>
    <source>
        <strain evidence="2 3">CCUG17206</strain>
    </source>
</reference>
<sequence>MKKFLMTLLATTTLLLSACSTQTAYVKSQTGKLTLEDSQTFFLFGVGQEETVNAVKVCGSEEKIAKVESELTGKNILLGIVTLGIYTPRTARVYCQ</sequence>
<evidence type="ECO:0000256" key="1">
    <source>
        <dbReference type="SAM" id="SignalP"/>
    </source>
</evidence>
<dbReference type="Pfam" id="PF06291">
    <property type="entry name" value="Lambda_Bor"/>
    <property type="match status" value="1"/>
</dbReference>
<dbReference type="PROSITE" id="PS51257">
    <property type="entry name" value="PROKAR_LIPOPROTEIN"/>
    <property type="match status" value="1"/>
</dbReference>
<feature type="signal peptide" evidence="1">
    <location>
        <begin position="1"/>
        <end position="24"/>
    </location>
</feature>
<protein>
    <submittedName>
        <fullName evidence="2">Lipoprotein bor</fullName>
    </submittedName>
</protein>
<keyword evidence="2" id="KW-0449">Lipoprotein</keyword>
<organism evidence="2 3">
    <name type="scientific">Rodentibacter rarus</name>
    <dbReference type="NCBI Taxonomy" id="1908260"/>
    <lineage>
        <taxon>Bacteria</taxon>
        <taxon>Pseudomonadati</taxon>
        <taxon>Pseudomonadota</taxon>
        <taxon>Gammaproteobacteria</taxon>
        <taxon>Pasteurellales</taxon>
        <taxon>Pasteurellaceae</taxon>
        <taxon>Rodentibacter</taxon>
    </lineage>
</organism>
<dbReference type="EMBL" id="MLHJ01000090">
    <property type="protein sequence ID" value="OOF41298.1"/>
    <property type="molecule type" value="Genomic_DNA"/>
</dbReference>
<evidence type="ECO:0000313" key="2">
    <source>
        <dbReference type="EMBL" id="OOF41298.1"/>
    </source>
</evidence>
<evidence type="ECO:0000313" key="3">
    <source>
        <dbReference type="Proteomes" id="UP000189433"/>
    </source>
</evidence>
<dbReference type="OrthoDB" id="332829at2"/>
<comment type="caution">
    <text evidence="2">The sequence shown here is derived from an EMBL/GenBank/DDBJ whole genome shotgun (WGS) entry which is preliminary data.</text>
</comment>
<dbReference type="Proteomes" id="UP000189433">
    <property type="component" value="Unassembled WGS sequence"/>
</dbReference>
<proteinExistence type="predicted"/>
<gene>
    <name evidence="2" type="ORF">BKK50_08815</name>
</gene>
<dbReference type="InterPro" id="IPR010438">
    <property type="entry name" value="Lambda_Bor"/>
</dbReference>
<keyword evidence="1" id="KW-0732">Signal</keyword>
<keyword evidence="3" id="KW-1185">Reference proteome</keyword>
<feature type="chain" id="PRO_5012957126" evidence="1">
    <location>
        <begin position="25"/>
        <end position="96"/>
    </location>
</feature>
<name>A0A1V3IJ51_9PAST</name>